<dbReference type="AlphaFoldDB" id="A0A163LW30"/>
<evidence type="ECO:0000256" key="7">
    <source>
        <dbReference type="SAM" id="Phobius"/>
    </source>
</evidence>
<feature type="region of interest" description="Disordered" evidence="6">
    <location>
        <begin position="226"/>
        <end position="319"/>
    </location>
</feature>
<accession>A0A163LW30</accession>
<evidence type="ECO:0000313" key="10">
    <source>
        <dbReference type="Proteomes" id="UP000078561"/>
    </source>
</evidence>
<dbReference type="InterPro" id="IPR013783">
    <property type="entry name" value="Ig-like_fold"/>
</dbReference>
<dbReference type="SUPFAM" id="SSF49354">
    <property type="entry name" value="PapD-like"/>
    <property type="match status" value="1"/>
</dbReference>
<comment type="similarity">
    <text evidence="2">Belongs to the VAMP-associated protein (VAP) (TC 9.B.17) family.</text>
</comment>
<feature type="domain" description="MSP" evidence="8">
    <location>
        <begin position="2"/>
        <end position="127"/>
    </location>
</feature>
<gene>
    <name evidence="9" type="primary">ABSGL_02709.1 scaffold 3684</name>
</gene>
<dbReference type="InParanoid" id="A0A163LW30"/>
<evidence type="ECO:0000256" key="4">
    <source>
        <dbReference type="ARBA" id="ARBA00022989"/>
    </source>
</evidence>
<feature type="compositionally biased region" description="Basic and acidic residues" evidence="6">
    <location>
        <begin position="308"/>
        <end position="319"/>
    </location>
</feature>
<evidence type="ECO:0000256" key="5">
    <source>
        <dbReference type="ARBA" id="ARBA00023136"/>
    </source>
</evidence>
<reference evidence="9" key="1">
    <citation type="submission" date="2016-04" db="EMBL/GenBank/DDBJ databases">
        <authorList>
            <person name="Evans L.H."/>
            <person name="Alamgir A."/>
            <person name="Owens N."/>
            <person name="Weber N.D."/>
            <person name="Virtaneva K."/>
            <person name="Barbian K."/>
            <person name="Babar A."/>
            <person name="Rosenke K."/>
        </authorList>
    </citation>
    <scope>NUCLEOTIDE SEQUENCE [LARGE SCALE GENOMIC DNA]</scope>
    <source>
        <strain evidence="9">CBS 101.48</strain>
    </source>
</reference>
<keyword evidence="4 7" id="KW-1133">Transmembrane helix</keyword>
<feature type="compositionally biased region" description="Low complexity" evidence="6">
    <location>
        <begin position="227"/>
        <end position="238"/>
    </location>
</feature>
<feature type="compositionally biased region" description="Polar residues" evidence="6">
    <location>
        <begin position="131"/>
        <end position="153"/>
    </location>
</feature>
<dbReference type="GO" id="GO:0005886">
    <property type="term" value="C:plasma membrane"/>
    <property type="evidence" value="ECO:0007669"/>
    <property type="project" value="TreeGrafter"/>
</dbReference>
<dbReference type="InterPro" id="IPR008962">
    <property type="entry name" value="PapD-like_sf"/>
</dbReference>
<dbReference type="EMBL" id="LT551602">
    <property type="protein sequence ID" value="SAL97238.1"/>
    <property type="molecule type" value="Genomic_DNA"/>
</dbReference>
<keyword evidence="5 7" id="KW-0472">Membrane</keyword>
<evidence type="ECO:0000256" key="1">
    <source>
        <dbReference type="ARBA" id="ARBA00004211"/>
    </source>
</evidence>
<feature type="compositionally biased region" description="Polar residues" evidence="6">
    <location>
        <begin position="165"/>
        <end position="190"/>
    </location>
</feature>
<dbReference type="InterPro" id="IPR016763">
    <property type="entry name" value="VAP"/>
</dbReference>
<dbReference type="FunCoup" id="A0A163LW30">
    <property type="interactions" value="191"/>
</dbReference>
<evidence type="ECO:0000313" key="9">
    <source>
        <dbReference type="EMBL" id="SAL97238.1"/>
    </source>
</evidence>
<dbReference type="GO" id="GO:0033149">
    <property type="term" value="F:FFAT motif binding"/>
    <property type="evidence" value="ECO:0007669"/>
    <property type="project" value="TreeGrafter"/>
</dbReference>
<dbReference type="Pfam" id="PF00635">
    <property type="entry name" value="Motile_Sperm"/>
    <property type="match status" value="1"/>
</dbReference>
<feature type="region of interest" description="Disordered" evidence="6">
    <location>
        <begin position="349"/>
        <end position="372"/>
    </location>
</feature>
<dbReference type="OrthoDB" id="264603at2759"/>
<protein>
    <recommendedName>
        <fullName evidence="8">MSP domain-containing protein</fullName>
    </recommendedName>
</protein>
<dbReference type="OMA" id="TEGYPPQ"/>
<feature type="compositionally biased region" description="Low complexity" evidence="6">
    <location>
        <begin position="249"/>
        <end position="261"/>
    </location>
</feature>
<feature type="region of interest" description="Disordered" evidence="6">
    <location>
        <begin position="127"/>
        <end position="196"/>
    </location>
</feature>
<dbReference type="GO" id="GO:0005789">
    <property type="term" value="C:endoplasmic reticulum membrane"/>
    <property type="evidence" value="ECO:0007669"/>
    <property type="project" value="InterPro"/>
</dbReference>
<dbReference type="PANTHER" id="PTHR10809">
    <property type="entry name" value="VESICLE-ASSOCIATED MEMBRANE PROTEIN-ASSOCIATED PROTEIN"/>
    <property type="match status" value="1"/>
</dbReference>
<evidence type="ECO:0000256" key="2">
    <source>
        <dbReference type="ARBA" id="ARBA00008932"/>
    </source>
</evidence>
<dbReference type="STRING" id="4829.A0A163LW30"/>
<dbReference type="GO" id="GO:0061817">
    <property type="term" value="P:endoplasmic reticulum-plasma membrane tethering"/>
    <property type="evidence" value="ECO:0007669"/>
    <property type="project" value="TreeGrafter"/>
</dbReference>
<feature type="compositionally biased region" description="Polar residues" evidence="6">
    <location>
        <begin position="285"/>
        <end position="298"/>
    </location>
</feature>
<dbReference type="Gene3D" id="2.60.40.10">
    <property type="entry name" value="Immunoglobulins"/>
    <property type="match status" value="1"/>
</dbReference>
<proteinExistence type="inferred from homology"/>
<evidence type="ECO:0000256" key="6">
    <source>
        <dbReference type="SAM" id="MobiDB-lite"/>
    </source>
</evidence>
<dbReference type="Proteomes" id="UP000078561">
    <property type="component" value="Unassembled WGS sequence"/>
</dbReference>
<sequence>MSLIIEPSDLLTFQRPLTVVTKEVLLVKNPNAEPAIFKVKTTAPKQYCVRPNAGRIEGNGQVEVQVILQPFKDEPPLDYKCKDKFLVQSALVHSHEYDSIPITDLWSRIETQDQGSIRQHKIKCSFVSAPVQDTPTSDNDTSKPEPQSSSQALESDRSDSVHDVSASQDTKEYNPSASNSTSDTLGSTTLPEEDLATKAVTDDLVTAETTKDQPPAVINTTVPSNLEQQEQQPAAAPQHSQTEAEKEPQTTTPVTAAPATTSILKDATTPSSPSPVSAEDHPTARSVNGADSNVNVPTKQEAPVVTLHQEEKPSRVDEDEKRQLRQALDAAQQKITLLQRELEQSKLETDGLRLRQTASNADSRKLPPNVQPSDAVHQHLAQLQKPHPVEGYPPQVVAIMCGVIFIFTYLFF</sequence>
<dbReference type="GO" id="GO:0090158">
    <property type="term" value="P:endoplasmic reticulum membrane organization"/>
    <property type="evidence" value="ECO:0007669"/>
    <property type="project" value="TreeGrafter"/>
</dbReference>
<keyword evidence="10" id="KW-1185">Reference proteome</keyword>
<dbReference type="PROSITE" id="PS50202">
    <property type="entry name" value="MSP"/>
    <property type="match status" value="1"/>
</dbReference>
<evidence type="ECO:0000259" key="8">
    <source>
        <dbReference type="PROSITE" id="PS50202"/>
    </source>
</evidence>
<name>A0A163LW30_ABSGL</name>
<dbReference type="PANTHER" id="PTHR10809:SF6">
    <property type="entry name" value="AT11025P-RELATED"/>
    <property type="match status" value="1"/>
</dbReference>
<evidence type="ECO:0000256" key="3">
    <source>
        <dbReference type="ARBA" id="ARBA00022692"/>
    </source>
</evidence>
<feature type="transmembrane region" description="Helical" evidence="7">
    <location>
        <begin position="392"/>
        <end position="411"/>
    </location>
</feature>
<dbReference type="InterPro" id="IPR000535">
    <property type="entry name" value="MSP_dom"/>
</dbReference>
<comment type="subcellular location">
    <subcellularLocation>
        <location evidence="1">Membrane</location>
        <topology evidence="1">Single-pass type IV membrane protein</topology>
    </subcellularLocation>
</comment>
<keyword evidence="3 7" id="KW-0812">Transmembrane</keyword>
<organism evidence="9">
    <name type="scientific">Absidia glauca</name>
    <name type="common">Pin mould</name>
    <dbReference type="NCBI Taxonomy" id="4829"/>
    <lineage>
        <taxon>Eukaryota</taxon>
        <taxon>Fungi</taxon>
        <taxon>Fungi incertae sedis</taxon>
        <taxon>Mucoromycota</taxon>
        <taxon>Mucoromycotina</taxon>
        <taxon>Mucoromycetes</taxon>
        <taxon>Mucorales</taxon>
        <taxon>Cunninghamellaceae</taxon>
        <taxon>Absidia</taxon>
    </lineage>
</organism>